<evidence type="ECO:0000259" key="5">
    <source>
        <dbReference type="PROSITE" id="PS50931"/>
    </source>
</evidence>
<dbReference type="SUPFAM" id="SSF53850">
    <property type="entry name" value="Periplasmic binding protein-like II"/>
    <property type="match status" value="1"/>
</dbReference>
<dbReference type="RefSeq" id="WP_151132149.1">
    <property type="nucleotide sequence ID" value="NZ_CP043311.1"/>
</dbReference>
<dbReference type="Gene3D" id="3.40.190.290">
    <property type="match status" value="1"/>
</dbReference>
<dbReference type="InterPro" id="IPR005119">
    <property type="entry name" value="LysR_subst-bd"/>
</dbReference>
<dbReference type="PROSITE" id="PS50931">
    <property type="entry name" value="HTH_LYSR"/>
    <property type="match status" value="1"/>
</dbReference>
<feature type="domain" description="HTH lysR-type" evidence="5">
    <location>
        <begin position="1"/>
        <end position="60"/>
    </location>
</feature>
<dbReference type="Pfam" id="PF00126">
    <property type="entry name" value="HTH_1"/>
    <property type="match status" value="1"/>
</dbReference>
<dbReference type="PANTHER" id="PTHR30427">
    <property type="entry name" value="TRANSCRIPTIONAL ACTIVATOR PROTEIN LYSR"/>
    <property type="match status" value="1"/>
</dbReference>
<keyword evidence="7" id="KW-1185">Reference proteome</keyword>
<dbReference type="Pfam" id="PF03466">
    <property type="entry name" value="LysR_substrate"/>
    <property type="match status" value="1"/>
</dbReference>
<gene>
    <name evidence="6" type="ORF">FXN65_05855</name>
</gene>
<keyword evidence="3" id="KW-0238">DNA-binding</keyword>
<dbReference type="GO" id="GO:0043565">
    <property type="term" value="F:sequence-specific DNA binding"/>
    <property type="evidence" value="ECO:0007669"/>
    <property type="project" value="TreeGrafter"/>
</dbReference>
<dbReference type="Gene3D" id="1.10.10.10">
    <property type="entry name" value="Winged helix-like DNA-binding domain superfamily/Winged helix DNA-binding domain"/>
    <property type="match status" value="1"/>
</dbReference>
<keyword evidence="4" id="KW-0804">Transcription</keyword>
<evidence type="ECO:0000256" key="3">
    <source>
        <dbReference type="ARBA" id="ARBA00023125"/>
    </source>
</evidence>
<dbReference type="InterPro" id="IPR000847">
    <property type="entry name" value="LysR_HTH_N"/>
</dbReference>
<comment type="similarity">
    <text evidence="1">Belongs to the LysR transcriptional regulatory family.</text>
</comment>
<dbReference type="EMBL" id="CP043311">
    <property type="protein sequence ID" value="QEY61603.1"/>
    <property type="molecule type" value="Genomic_DNA"/>
</dbReference>
<dbReference type="InterPro" id="IPR036390">
    <property type="entry name" value="WH_DNA-bd_sf"/>
</dbReference>
<accession>A0A5J6QGW3</accession>
<evidence type="ECO:0000313" key="6">
    <source>
        <dbReference type="EMBL" id="QEY61603.1"/>
    </source>
</evidence>
<evidence type="ECO:0000256" key="2">
    <source>
        <dbReference type="ARBA" id="ARBA00023015"/>
    </source>
</evidence>
<dbReference type="AlphaFoldDB" id="A0A5J6QGW3"/>
<dbReference type="NCBIfam" id="NF008239">
    <property type="entry name" value="PRK11013.1"/>
    <property type="match status" value="1"/>
</dbReference>
<dbReference type="GO" id="GO:0010628">
    <property type="term" value="P:positive regulation of gene expression"/>
    <property type="evidence" value="ECO:0007669"/>
    <property type="project" value="TreeGrafter"/>
</dbReference>
<evidence type="ECO:0000313" key="7">
    <source>
        <dbReference type="Proteomes" id="UP000327179"/>
    </source>
</evidence>
<dbReference type="KEGG" id="plal:FXN65_05855"/>
<dbReference type="InterPro" id="IPR036388">
    <property type="entry name" value="WH-like_DNA-bd_sf"/>
</dbReference>
<dbReference type="GO" id="GO:0003700">
    <property type="term" value="F:DNA-binding transcription factor activity"/>
    <property type="evidence" value="ECO:0007669"/>
    <property type="project" value="InterPro"/>
</dbReference>
<name>A0A5J6QGW3_9GAMM</name>
<dbReference type="SUPFAM" id="SSF46785">
    <property type="entry name" value="Winged helix' DNA-binding domain"/>
    <property type="match status" value="1"/>
</dbReference>
<organism evidence="6 7">
    <name type="scientific">Metapseudomonas lalkuanensis</name>
    <dbReference type="NCBI Taxonomy" id="2604832"/>
    <lineage>
        <taxon>Bacteria</taxon>
        <taxon>Pseudomonadati</taxon>
        <taxon>Pseudomonadota</taxon>
        <taxon>Gammaproteobacteria</taxon>
        <taxon>Pseudomonadales</taxon>
        <taxon>Pseudomonadaceae</taxon>
        <taxon>Metapseudomonas</taxon>
    </lineage>
</organism>
<dbReference type="Proteomes" id="UP000327179">
    <property type="component" value="Chromosome"/>
</dbReference>
<dbReference type="GO" id="GO:0009089">
    <property type="term" value="P:lysine biosynthetic process via diaminopimelate"/>
    <property type="evidence" value="ECO:0007669"/>
    <property type="project" value="TreeGrafter"/>
</dbReference>
<dbReference type="PANTHER" id="PTHR30427:SF1">
    <property type="entry name" value="TRANSCRIPTIONAL ACTIVATOR PROTEIN LYSR"/>
    <property type="match status" value="1"/>
</dbReference>
<evidence type="ECO:0000256" key="1">
    <source>
        <dbReference type="ARBA" id="ARBA00009437"/>
    </source>
</evidence>
<keyword evidence="2" id="KW-0805">Transcription regulation</keyword>
<proteinExistence type="inferred from homology"/>
<protein>
    <submittedName>
        <fullName evidence="6">LysR family transcriptional regulator</fullName>
    </submittedName>
</protein>
<sequence>MDLSIRHIEIFRAVMTAGSVTGAARLLFTSQPTVSRELARFEHLLGFRLFDREGGRLAPTAQGLALFDEVQRSYAGLERIVGAAQAIRRFDQGQLAITGLPVFAQTLLPGFCQAFLERHPGVRLSISAQESPLLEESLSGQRHDLGLSETDLLPRGTRGSTLFAADMVCVLPDGHELLTRSELELADFHGRPFISLAGLDIYRQSLDAHFQAAGVERRMVVETSTAASVCAMVRQGLGLAIVNPLSALDEAGRGVQIRRLQTSVPFRVQLIRPEYRPSSALVDEAEGVLKDVAEGLLERLESRLRGLIP</sequence>
<evidence type="ECO:0000256" key="4">
    <source>
        <dbReference type="ARBA" id="ARBA00023163"/>
    </source>
</evidence>
<reference evidence="6 7" key="1">
    <citation type="submission" date="2019-08" db="EMBL/GenBank/DDBJ databases">
        <title>Whole-genome Sequencing of e-waste polymer degrading bacterium Pseudomonas sp. strain PE08.</title>
        <authorList>
            <person name="Kirdat K."/>
            <person name="Debbarma P."/>
            <person name="Narawade N."/>
            <person name="Suyal D."/>
            <person name="Thorat V."/>
            <person name="Shouche Y."/>
            <person name="Goel R."/>
            <person name="Yadav A."/>
        </authorList>
    </citation>
    <scope>NUCLEOTIDE SEQUENCE [LARGE SCALE GENOMIC DNA]</scope>
    <source>
        <strain evidence="6 7">PE08</strain>
    </source>
</reference>